<dbReference type="CDD" id="cd16859">
    <property type="entry name" value="ING_ING4_5"/>
    <property type="match status" value="1"/>
</dbReference>
<gene>
    <name evidence="4" type="primary">ING5</name>
    <name evidence="4" type="ORF">EC973_002882</name>
</gene>
<accession>A0A8H7BK25</accession>
<dbReference type="GO" id="GO:0005634">
    <property type="term" value="C:nucleus"/>
    <property type="evidence" value="ECO:0007669"/>
    <property type="project" value="TreeGrafter"/>
</dbReference>
<name>A0A8H7BK25_9FUNG</name>
<sequence length="233" mass="26698">MTGADDIMSYLSDYADKLMETVQVESGRFVQTTEILSDQERRERLGRIGQLLNESLKRGEEKFALAKSTYDMVDRHCTRLDNDLQKFEDEQLIGPGRSLLSQSHKDTADGADIEGRRELRSDQGRGMMVRKERRGRKRKKSRTDQDEMGGSDEMAEGDYLSTEDSRHHAQAYVFFTLQPTVSFDSHPSFCSALSLSDLPVDPNEPVYCYCRQVSYGEMVACDNENVSRCYYEH</sequence>
<dbReference type="Pfam" id="PF12998">
    <property type="entry name" value="ING"/>
    <property type="match status" value="1"/>
</dbReference>
<keyword evidence="5" id="KW-1185">Reference proteome</keyword>
<dbReference type="Gene3D" id="3.30.40.10">
    <property type="entry name" value="Zinc/RING finger domain, C3HC4 (zinc finger)"/>
    <property type="match status" value="1"/>
</dbReference>
<feature type="compositionally biased region" description="Acidic residues" evidence="2">
    <location>
        <begin position="146"/>
        <end position="156"/>
    </location>
</feature>
<dbReference type="GO" id="GO:0006325">
    <property type="term" value="P:chromatin organization"/>
    <property type="evidence" value="ECO:0007669"/>
    <property type="project" value="UniProtKB-KW"/>
</dbReference>
<dbReference type="InterPro" id="IPR011011">
    <property type="entry name" value="Znf_FYVE_PHD"/>
</dbReference>
<evidence type="ECO:0000259" key="3">
    <source>
        <dbReference type="SMART" id="SM01408"/>
    </source>
</evidence>
<feature type="domain" description="Inhibitor of growth protein N-terminal histone-binding" evidence="3">
    <location>
        <begin position="3"/>
        <end position="87"/>
    </location>
</feature>
<feature type="compositionally biased region" description="Basic residues" evidence="2">
    <location>
        <begin position="131"/>
        <end position="141"/>
    </location>
</feature>
<evidence type="ECO:0000256" key="2">
    <source>
        <dbReference type="SAM" id="MobiDB-lite"/>
    </source>
</evidence>
<evidence type="ECO:0000313" key="5">
    <source>
        <dbReference type="Proteomes" id="UP000605846"/>
    </source>
</evidence>
<dbReference type="OrthoDB" id="5411773at2759"/>
<feature type="compositionally biased region" description="Basic and acidic residues" evidence="2">
    <location>
        <begin position="103"/>
        <end position="123"/>
    </location>
</feature>
<dbReference type="EMBL" id="JABAYA010000184">
    <property type="protein sequence ID" value="KAF7722641.1"/>
    <property type="molecule type" value="Genomic_DNA"/>
</dbReference>
<dbReference type="InterPro" id="IPR024610">
    <property type="entry name" value="ING_N_histone-binding"/>
</dbReference>
<dbReference type="Proteomes" id="UP000605846">
    <property type="component" value="Unassembled WGS sequence"/>
</dbReference>
<dbReference type="SMART" id="SM01408">
    <property type="entry name" value="ING"/>
    <property type="match status" value="1"/>
</dbReference>
<proteinExistence type="predicted"/>
<reference evidence="4" key="1">
    <citation type="submission" date="2020-01" db="EMBL/GenBank/DDBJ databases">
        <title>Genome Sequencing of Three Apophysomyces-Like Fungal Strains Confirms a Novel Fungal Genus in the Mucoromycota with divergent Burkholderia-like Endosymbiotic Bacteria.</title>
        <authorList>
            <person name="Stajich J.E."/>
            <person name="Macias A.M."/>
            <person name="Carter-House D."/>
            <person name="Lovett B."/>
            <person name="Kasson L.R."/>
            <person name="Berry K."/>
            <person name="Grigoriev I."/>
            <person name="Chang Y."/>
            <person name="Spatafora J."/>
            <person name="Kasson M.T."/>
        </authorList>
    </citation>
    <scope>NUCLEOTIDE SEQUENCE</scope>
    <source>
        <strain evidence="4">NRRL A-21654</strain>
    </source>
</reference>
<keyword evidence="1" id="KW-0156">Chromatin regulator</keyword>
<evidence type="ECO:0000313" key="4">
    <source>
        <dbReference type="EMBL" id="KAF7722641.1"/>
    </source>
</evidence>
<dbReference type="InterPro" id="IPR028651">
    <property type="entry name" value="ING_fam"/>
</dbReference>
<comment type="caution">
    <text evidence="4">The sequence shown here is derived from an EMBL/GenBank/DDBJ whole genome shotgun (WGS) entry which is preliminary data.</text>
</comment>
<dbReference type="PANTHER" id="PTHR10333">
    <property type="entry name" value="INHIBITOR OF GROWTH PROTEIN"/>
    <property type="match status" value="1"/>
</dbReference>
<dbReference type="GO" id="GO:0006355">
    <property type="term" value="P:regulation of DNA-templated transcription"/>
    <property type="evidence" value="ECO:0007669"/>
    <property type="project" value="TreeGrafter"/>
</dbReference>
<dbReference type="AlphaFoldDB" id="A0A8H7BK25"/>
<organism evidence="4 5">
    <name type="scientific">Apophysomyces ossiformis</name>
    <dbReference type="NCBI Taxonomy" id="679940"/>
    <lineage>
        <taxon>Eukaryota</taxon>
        <taxon>Fungi</taxon>
        <taxon>Fungi incertae sedis</taxon>
        <taxon>Mucoromycota</taxon>
        <taxon>Mucoromycotina</taxon>
        <taxon>Mucoromycetes</taxon>
        <taxon>Mucorales</taxon>
        <taxon>Mucorineae</taxon>
        <taxon>Mucoraceae</taxon>
        <taxon>Apophysomyces</taxon>
    </lineage>
</organism>
<dbReference type="SUPFAM" id="SSF57903">
    <property type="entry name" value="FYVE/PHD zinc finger"/>
    <property type="match status" value="1"/>
</dbReference>
<protein>
    <submittedName>
        <fullName evidence="4">Inhibitor of growth protein 5</fullName>
    </submittedName>
</protein>
<dbReference type="InterPro" id="IPR013083">
    <property type="entry name" value="Znf_RING/FYVE/PHD"/>
</dbReference>
<evidence type="ECO:0000256" key="1">
    <source>
        <dbReference type="ARBA" id="ARBA00022853"/>
    </source>
</evidence>
<dbReference type="Gene3D" id="6.10.140.1740">
    <property type="match status" value="1"/>
</dbReference>
<dbReference type="PANTHER" id="PTHR10333:SF42">
    <property type="entry name" value="INHIBITOR OF GROWTH PROTEIN 5"/>
    <property type="match status" value="1"/>
</dbReference>
<feature type="region of interest" description="Disordered" evidence="2">
    <location>
        <begin position="94"/>
        <end position="162"/>
    </location>
</feature>